<proteinExistence type="predicted"/>
<dbReference type="Proteomes" id="UP000516052">
    <property type="component" value="Chromosome"/>
</dbReference>
<dbReference type="RefSeq" id="WP_187746029.1">
    <property type="nucleotide sequence ID" value="NZ_CP060828.1"/>
</dbReference>
<reference evidence="2 3" key="1">
    <citation type="submission" date="2020-08" db="EMBL/GenBank/DDBJ databases">
        <title>A novel species.</title>
        <authorList>
            <person name="Gao J."/>
        </authorList>
    </citation>
    <scope>NUCLEOTIDE SEQUENCE [LARGE SCALE GENOMIC DNA]</scope>
    <source>
        <strain evidence="2 3">CRXT-G-22</strain>
    </source>
</reference>
<protein>
    <recommendedName>
        <fullName evidence="4">Streptomyces killer toxin-like beta/gamma crystallin domain-containing protein</fullName>
    </recommendedName>
</protein>
<evidence type="ECO:0008006" key="4">
    <source>
        <dbReference type="Google" id="ProtNLM"/>
    </source>
</evidence>
<accession>A0A7H0I874</accession>
<evidence type="ECO:0000313" key="2">
    <source>
        <dbReference type="EMBL" id="QNP68990.1"/>
    </source>
</evidence>
<evidence type="ECO:0000313" key="3">
    <source>
        <dbReference type="Proteomes" id="UP000516052"/>
    </source>
</evidence>
<dbReference type="EMBL" id="CP060828">
    <property type="protein sequence ID" value="QNP68990.1"/>
    <property type="molecule type" value="Genomic_DNA"/>
</dbReference>
<feature type="signal peptide" evidence="1">
    <location>
        <begin position="1"/>
        <end position="27"/>
    </location>
</feature>
<gene>
    <name evidence="2" type="ORF">IAG44_05685</name>
</gene>
<keyword evidence="1" id="KW-0732">Signal</keyword>
<sequence>MRKIMTTVAGLALAMGAGLATAPAASAATPCPSGALCIRETNGTILSRNIFYSYGAHNLVNVTGDRVLVHNQTGGAGFQLCYGYDGVNCSAVVRQTGEFLPYNMTPINSVVLVR</sequence>
<dbReference type="KEGG" id="sroi:IAG44_05685"/>
<dbReference type="AlphaFoldDB" id="A0A7H0I874"/>
<keyword evidence="3" id="KW-1185">Reference proteome</keyword>
<evidence type="ECO:0000256" key="1">
    <source>
        <dbReference type="SAM" id="SignalP"/>
    </source>
</evidence>
<name>A0A7H0I874_9ACTN</name>
<feature type="chain" id="PRO_5028834822" description="Streptomyces killer toxin-like beta/gamma crystallin domain-containing protein" evidence="1">
    <location>
        <begin position="28"/>
        <end position="114"/>
    </location>
</feature>
<organism evidence="2 3">
    <name type="scientific">Streptomyces roseirectus</name>
    <dbReference type="NCBI Taxonomy" id="2768066"/>
    <lineage>
        <taxon>Bacteria</taxon>
        <taxon>Bacillati</taxon>
        <taxon>Actinomycetota</taxon>
        <taxon>Actinomycetes</taxon>
        <taxon>Kitasatosporales</taxon>
        <taxon>Streptomycetaceae</taxon>
        <taxon>Streptomyces</taxon>
    </lineage>
</organism>